<organism evidence="1 2">
    <name type="scientific">Wolfiporia cocos (strain MD-104)</name>
    <name type="common">Brown rot fungus</name>
    <dbReference type="NCBI Taxonomy" id="742152"/>
    <lineage>
        <taxon>Eukaryota</taxon>
        <taxon>Fungi</taxon>
        <taxon>Dikarya</taxon>
        <taxon>Basidiomycota</taxon>
        <taxon>Agaricomycotina</taxon>
        <taxon>Agaricomycetes</taxon>
        <taxon>Polyporales</taxon>
        <taxon>Phaeolaceae</taxon>
        <taxon>Wolfiporia</taxon>
    </lineage>
</organism>
<gene>
    <name evidence="1" type="ORF">WOLCODRAFT_161625</name>
</gene>
<dbReference type="Proteomes" id="UP000218811">
    <property type="component" value="Unassembled WGS sequence"/>
</dbReference>
<dbReference type="EMBL" id="KB467942">
    <property type="protein sequence ID" value="PCH38499.1"/>
    <property type="molecule type" value="Genomic_DNA"/>
</dbReference>
<sequence length="264" mass="29372">MSLSSASATEVYDIDTVQFVHSMFRKRGYSCVGNYQDDGGALQIGPTQVRSINAAAPDHDRRHSFCNDKLNMSYLPETQTRLRTSLARPDESTRRIPQILVAEANSGIGADSYDAIVHFTLGSRSPAVYSFVQLDFESLPKGPLLPSLLRQQYLLARVAIRVNSEALRRRTQQRHDVWVVPKREGTPEIQATGLAATSTGITVAGLSRSGKWEMRPEGRARWRWHEVNSGARDVRGVSLRPTTIKKLVSFASSETGDWGVVSWE</sequence>
<protein>
    <submittedName>
        <fullName evidence="1">Uncharacterized protein</fullName>
    </submittedName>
</protein>
<reference evidence="1 2" key="1">
    <citation type="journal article" date="2012" name="Science">
        <title>The Paleozoic origin of enzymatic lignin decomposition reconstructed from 31 fungal genomes.</title>
        <authorList>
            <person name="Floudas D."/>
            <person name="Binder M."/>
            <person name="Riley R."/>
            <person name="Barry K."/>
            <person name="Blanchette R.A."/>
            <person name="Henrissat B."/>
            <person name="Martinez A.T."/>
            <person name="Otillar R."/>
            <person name="Spatafora J.W."/>
            <person name="Yadav J.S."/>
            <person name="Aerts A."/>
            <person name="Benoit I."/>
            <person name="Boyd A."/>
            <person name="Carlson A."/>
            <person name="Copeland A."/>
            <person name="Coutinho P.M."/>
            <person name="de Vries R.P."/>
            <person name="Ferreira P."/>
            <person name="Findley K."/>
            <person name="Foster B."/>
            <person name="Gaskell J."/>
            <person name="Glotzer D."/>
            <person name="Gorecki P."/>
            <person name="Heitman J."/>
            <person name="Hesse C."/>
            <person name="Hori C."/>
            <person name="Igarashi K."/>
            <person name="Jurgens J.A."/>
            <person name="Kallen N."/>
            <person name="Kersten P."/>
            <person name="Kohler A."/>
            <person name="Kuees U."/>
            <person name="Kumar T.K.A."/>
            <person name="Kuo A."/>
            <person name="LaButti K."/>
            <person name="Larrondo L.F."/>
            <person name="Lindquist E."/>
            <person name="Ling A."/>
            <person name="Lombard V."/>
            <person name="Lucas S."/>
            <person name="Lundell T."/>
            <person name="Martin R."/>
            <person name="McLaughlin D.J."/>
            <person name="Morgenstern I."/>
            <person name="Morin E."/>
            <person name="Murat C."/>
            <person name="Nagy L.G."/>
            <person name="Nolan M."/>
            <person name="Ohm R.A."/>
            <person name="Patyshakuliyeva A."/>
            <person name="Rokas A."/>
            <person name="Ruiz-Duenas F.J."/>
            <person name="Sabat G."/>
            <person name="Salamov A."/>
            <person name="Samejima M."/>
            <person name="Schmutz J."/>
            <person name="Slot J.C."/>
            <person name="St John F."/>
            <person name="Stenlid J."/>
            <person name="Sun H."/>
            <person name="Sun S."/>
            <person name="Syed K."/>
            <person name="Tsang A."/>
            <person name="Wiebenga A."/>
            <person name="Young D."/>
            <person name="Pisabarro A."/>
            <person name="Eastwood D.C."/>
            <person name="Martin F."/>
            <person name="Cullen D."/>
            <person name="Grigoriev I.V."/>
            <person name="Hibbett D.S."/>
        </authorList>
    </citation>
    <scope>NUCLEOTIDE SEQUENCE [LARGE SCALE GENOMIC DNA]</scope>
    <source>
        <strain evidence="1 2">MD-104</strain>
    </source>
</reference>
<accession>A0A2H3JIB9</accession>
<evidence type="ECO:0000313" key="2">
    <source>
        <dbReference type="Proteomes" id="UP000218811"/>
    </source>
</evidence>
<dbReference type="AlphaFoldDB" id="A0A2H3JIB9"/>
<evidence type="ECO:0000313" key="1">
    <source>
        <dbReference type="EMBL" id="PCH38499.1"/>
    </source>
</evidence>
<name>A0A2H3JIB9_WOLCO</name>
<proteinExistence type="predicted"/>
<keyword evidence="2" id="KW-1185">Reference proteome</keyword>